<evidence type="ECO:0000313" key="1">
    <source>
        <dbReference type="EMBL" id="AOT25462.1"/>
    </source>
</evidence>
<sequence length="91" mass="10070">MTSYTERTAMNIFREIGAGFADRAIPAVVKVIGDEFEKRIPALTEALVTAVTDALEHRADDVTDAIPGDLDDRIIDPIVKRALDIFRGRSR</sequence>
<accession>A0A1D8EW47</accession>
<reference evidence="1 2" key="1">
    <citation type="submission" date="2016-08" db="EMBL/GenBank/DDBJ databases">
        <authorList>
            <person name="DeLong Z."/>
            <person name="DeVault B."/>
            <person name="Huffman J."/>
            <person name="Scuttaro V."/>
            <person name="Woodford M."/>
            <person name="Washington J.M."/>
            <person name="Klyczek K."/>
            <person name="Garlena R.A."/>
            <person name="Russell D.A."/>
            <person name="Pope W.H."/>
            <person name="Jacobs-Sera D."/>
            <person name="Hendrix R.W."/>
            <person name="Hatfull G.F."/>
        </authorList>
    </citation>
    <scope>NUCLEOTIDE SEQUENCE [LARGE SCALE GENOMIC DNA]</scope>
</reference>
<dbReference type="Proteomes" id="UP000226245">
    <property type="component" value="Segment"/>
</dbReference>
<evidence type="ECO:0000313" key="2">
    <source>
        <dbReference type="Proteomes" id="UP000226245"/>
    </source>
</evidence>
<gene>
    <name evidence="1" type="ORF">SEA_BABYRAY_8</name>
</gene>
<dbReference type="EMBL" id="KX683423">
    <property type="protein sequence ID" value="AOT25462.1"/>
    <property type="molecule type" value="Genomic_DNA"/>
</dbReference>
<organism evidence="1 2">
    <name type="scientific">Mycobacterium phage BabyRay</name>
    <dbReference type="NCBI Taxonomy" id="1897486"/>
    <lineage>
        <taxon>Viruses</taxon>
        <taxon>Duplodnaviria</taxon>
        <taxon>Heunggongvirae</taxon>
        <taxon>Uroviricota</taxon>
        <taxon>Caudoviricetes</taxon>
        <taxon>Veracruzvirus</taxon>
        <taxon>Veracruzvirus babyboy</taxon>
    </lineage>
</organism>
<proteinExistence type="predicted"/>
<protein>
    <submittedName>
        <fullName evidence="1">Uncharacterized protein</fullName>
    </submittedName>
</protein>
<name>A0A1D8EW47_9CAUD</name>
<keyword evidence="2" id="KW-1185">Reference proteome</keyword>